<keyword evidence="3 5" id="KW-1133">Transmembrane helix</keyword>
<dbReference type="RefSeq" id="WP_203892051.1">
    <property type="nucleotide sequence ID" value="NZ_BOOH01000033.1"/>
</dbReference>
<evidence type="ECO:0000259" key="6">
    <source>
        <dbReference type="PROSITE" id="PS50850"/>
    </source>
</evidence>
<dbReference type="InterPro" id="IPR050327">
    <property type="entry name" value="Proton-linked_MCT"/>
</dbReference>
<keyword evidence="2 5" id="KW-0812">Transmembrane</keyword>
<protein>
    <submittedName>
        <fullName evidence="7">MFS transporter</fullName>
    </submittedName>
</protein>
<keyword evidence="8" id="KW-1185">Reference proteome</keyword>
<dbReference type="PANTHER" id="PTHR11360:SF304">
    <property type="entry name" value="MFS DOMAIN-CONTAINING PROTEIN"/>
    <property type="match status" value="1"/>
</dbReference>
<evidence type="ECO:0000313" key="8">
    <source>
        <dbReference type="Proteomes" id="UP000616724"/>
    </source>
</evidence>
<accession>A0A8J3W747</accession>
<feature type="transmembrane region" description="Helical" evidence="5">
    <location>
        <begin position="257"/>
        <end position="278"/>
    </location>
</feature>
<organism evidence="7 8">
    <name type="scientific">Planobispora longispora</name>
    <dbReference type="NCBI Taxonomy" id="28887"/>
    <lineage>
        <taxon>Bacteria</taxon>
        <taxon>Bacillati</taxon>
        <taxon>Actinomycetota</taxon>
        <taxon>Actinomycetes</taxon>
        <taxon>Streptosporangiales</taxon>
        <taxon>Streptosporangiaceae</taxon>
        <taxon>Planobispora</taxon>
    </lineage>
</organism>
<gene>
    <name evidence="7" type="ORF">Plo01_39050</name>
</gene>
<reference evidence="7 8" key="1">
    <citation type="submission" date="2021-01" db="EMBL/GenBank/DDBJ databases">
        <title>Whole genome shotgun sequence of Planobispora longispora NBRC 13918.</title>
        <authorList>
            <person name="Komaki H."/>
            <person name="Tamura T."/>
        </authorList>
    </citation>
    <scope>NUCLEOTIDE SEQUENCE [LARGE SCALE GENOMIC DNA]</scope>
    <source>
        <strain evidence="7 8">NBRC 13918</strain>
    </source>
</reference>
<dbReference type="AlphaFoldDB" id="A0A8J3W747"/>
<feature type="transmembrane region" description="Helical" evidence="5">
    <location>
        <begin position="159"/>
        <end position="181"/>
    </location>
</feature>
<evidence type="ECO:0000256" key="4">
    <source>
        <dbReference type="ARBA" id="ARBA00023136"/>
    </source>
</evidence>
<dbReference type="GO" id="GO:0022857">
    <property type="term" value="F:transmembrane transporter activity"/>
    <property type="evidence" value="ECO:0007669"/>
    <property type="project" value="InterPro"/>
</dbReference>
<feature type="transmembrane region" description="Helical" evidence="5">
    <location>
        <begin position="314"/>
        <end position="332"/>
    </location>
</feature>
<evidence type="ECO:0000256" key="5">
    <source>
        <dbReference type="SAM" id="Phobius"/>
    </source>
</evidence>
<dbReference type="SUPFAM" id="SSF103473">
    <property type="entry name" value="MFS general substrate transporter"/>
    <property type="match status" value="1"/>
</dbReference>
<keyword evidence="4 5" id="KW-0472">Membrane</keyword>
<comment type="caution">
    <text evidence="7">The sequence shown here is derived from an EMBL/GenBank/DDBJ whole genome shotgun (WGS) entry which is preliminary data.</text>
</comment>
<feature type="transmembrane region" description="Helical" evidence="5">
    <location>
        <begin position="101"/>
        <end position="122"/>
    </location>
</feature>
<dbReference type="Gene3D" id="1.20.1250.20">
    <property type="entry name" value="MFS general substrate transporter like domains"/>
    <property type="match status" value="2"/>
</dbReference>
<evidence type="ECO:0000313" key="7">
    <source>
        <dbReference type="EMBL" id="GIH77476.1"/>
    </source>
</evidence>
<feature type="transmembrane region" description="Helical" evidence="5">
    <location>
        <begin position="404"/>
        <end position="424"/>
    </location>
</feature>
<feature type="transmembrane region" description="Helical" evidence="5">
    <location>
        <begin position="187"/>
        <end position="212"/>
    </location>
</feature>
<dbReference type="InterPro" id="IPR020846">
    <property type="entry name" value="MFS_dom"/>
</dbReference>
<feature type="transmembrane region" description="Helical" evidence="5">
    <location>
        <begin position="36"/>
        <end position="56"/>
    </location>
</feature>
<dbReference type="GO" id="GO:0005886">
    <property type="term" value="C:plasma membrane"/>
    <property type="evidence" value="ECO:0007669"/>
    <property type="project" value="UniProtKB-SubCell"/>
</dbReference>
<evidence type="ECO:0000256" key="3">
    <source>
        <dbReference type="ARBA" id="ARBA00022989"/>
    </source>
</evidence>
<dbReference type="InterPro" id="IPR036259">
    <property type="entry name" value="MFS_trans_sf"/>
</dbReference>
<evidence type="ECO:0000256" key="1">
    <source>
        <dbReference type="ARBA" id="ARBA00004651"/>
    </source>
</evidence>
<name>A0A8J3W747_9ACTN</name>
<dbReference type="Proteomes" id="UP000616724">
    <property type="component" value="Unassembled WGS sequence"/>
</dbReference>
<feature type="transmembrane region" description="Helical" evidence="5">
    <location>
        <begin position="338"/>
        <end position="359"/>
    </location>
</feature>
<comment type="subcellular location">
    <subcellularLocation>
        <location evidence="1">Cell membrane</location>
        <topology evidence="1">Multi-pass membrane protein</topology>
    </subcellularLocation>
</comment>
<feature type="transmembrane region" description="Helical" evidence="5">
    <location>
        <begin position="76"/>
        <end position="94"/>
    </location>
</feature>
<dbReference type="PANTHER" id="PTHR11360">
    <property type="entry name" value="MONOCARBOXYLATE TRANSPORTER"/>
    <property type="match status" value="1"/>
</dbReference>
<feature type="transmembrane region" description="Helical" evidence="5">
    <location>
        <begin position="380"/>
        <end position="398"/>
    </location>
</feature>
<feature type="transmembrane region" description="Helical" evidence="5">
    <location>
        <begin position="128"/>
        <end position="147"/>
    </location>
</feature>
<sequence length="435" mass="44201">MENTELVREELVRDWRGRDYLVSRSPHDLTGRSRSWMFWLPWAAMAAIGPLQYGYAAAVPALLESGRSVASVLAPLAVWIACQAAVALPAALLLRRGTLGVRLALGTGAALSGAALLTVALADDVATLVVGYALLGGVGAGLVYGACTEAVARWHPERPAARVGFTTGAFAYGTAPLAVAVGLDGDLLAPAFTVAALIAWAVVGTAAALVSLPPRHWWPGHIDPRAWARDRLSLRRNRRALREFSVGQALRTGAFPVLVPILVCAGAVSVFDVVALATAGTAPAWAAVALLLALNGAGRACAMLAAEAAGRERVLAALLALLAAGQLLLAAGTAAGSAAMVLAAAVPAGLGGGAFYPLVASLAREYFGEEQLSSIHGAVYSAKALAGLLGAGLAALALTSPGHVTAFLLAAVPAGIAAITATALRRPGWPATLPR</sequence>
<evidence type="ECO:0000256" key="2">
    <source>
        <dbReference type="ARBA" id="ARBA00022692"/>
    </source>
</evidence>
<dbReference type="PROSITE" id="PS50850">
    <property type="entry name" value="MFS"/>
    <property type="match status" value="1"/>
</dbReference>
<proteinExistence type="predicted"/>
<feature type="domain" description="Major facilitator superfamily (MFS) profile" evidence="6">
    <location>
        <begin position="192"/>
        <end position="435"/>
    </location>
</feature>
<dbReference type="EMBL" id="BOOH01000033">
    <property type="protein sequence ID" value="GIH77476.1"/>
    <property type="molecule type" value="Genomic_DNA"/>
</dbReference>